<proteinExistence type="predicted"/>
<dbReference type="AlphaFoldDB" id="A0A6C0AXW3"/>
<name>A0A6C0AXW3_9ZZZZ</name>
<protein>
    <submittedName>
        <fullName evidence="1">Uncharacterized protein</fullName>
    </submittedName>
</protein>
<accession>A0A6C0AXW3</accession>
<dbReference type="EMBL" id="MN738814">
    <property type="protein sequence ID" value="QHS84817.1"/>
    <property type="molecule type" value="Genomic_DNA"/>
</dbReference>
<evidence type="ECO:0000313" key="1">
    <source>
        <dbReference type="EMBL" id="QHS84817.1"/>
    </source>
</evidence>
<reference evidence="1" key="1">
    <citation type="journal article" date="2020" name="Nature">
        <title>Giant virus diversity and host interactions through global metagenomics.</title>
        <authorList>
            <person name="Schulz F."/>
            <person name="Roux S."/>
            <person name="Paez-Espino D."/>
            <person name="Jungbluth S."/>
            <person name="Walsh D.A."/>
            <person name="Denef V.J."/>
            <person name="McMahon K.D."/>
            <person name="Konstantinidis K.T."/>
            <person name="Eloe-Fadrosh E.A."/>
            <person name="Kyrpides N.C."/>
            <person name="Woyke T."/>
        </authorList>
    </citation>
    <scope>NUCLEOTIDE SEQUENCE</scope>
    <source>
        <strain evidence="1">GVMAG-S-ERX556022-25</strain>
    </source>
</reference>
<organism evidence="1">
    <name type="scientific">viral metagenome</name>
    <dbReference type="NCBI Taxonomy" id="1070528"/>
    <lineage>
        <taxon>unclassified sequences</taxon>
        <taxon>metagenomes</taxon>
        <taxon>organismal metagenomes</taxon>
    </lineage>
</organism>
<sequence length="318" mass="36157">MSQSQSQIKPIKINPELFTITSQKVKNKTLKNSKPIKPNKLKNDLLAKIKNYKYNKEISRTKKSNTTVDTNIISNETKEVNSLNNKSNANLQSISDERTENKSIGIDDEFTASLNFLKELSSKKKKKNYNKEILVNNTDSLAISEPNISLNIQQPTTSNIQEPILSNTISDTILDTKSDIPQYGCLKNGTMPTYREWKNKTLKKSTDSPIEENINTLGNFNPIYPKTTTLKYYLGKRGRKVSVLIKNSETRKKISKEHNLLGQSKLSDMKSYLKRHNLLKSGSNAPSDVIRKMYEQALLSGEIRNSNKDNLIHNYLAE</sequence>